<keyword evidence="3" id="KW-0324">Glycolysis</keyword>
<dbReference type="Pfam" id="PF00300">
    <property type="entry name" value="His_Phos_1"/>
    <property type="match status" value="1"/>
</dbReference>
<organism evidence="7 8">
    <name type="scientific">Eubacterium ventriosum</name>
    <dbReference type="NCBI Taxonomy" id="39496"/>
    <lineage>
        <taxon>Bacteria</taxon>
        <taxon>Bacillati</taxon>
        <taxon>Bacillota</taxon>
        <taxon>Clostridia</taxon>
        <taxon>Eubacteriales</taxon>
        <taxon>Eubacteriaceae</taxon>
        <taxon>Eubacterium</taxon>
    </lineage>
</organism>
<evidence type="ECO:0000256" key="5">
    <source>
        <dbReference type="PIRSR" id="PIRSR613078-1"/>
    </source>
</evidence>
<keyword evidence="8" id="KW-1185">Reference proteome</keyword>
<dbReference type="CDD" id="cd07067">
    <property type="entry name" value="HP_PGM_like"/>
    <property type="match status" value="1"/>
</dbReference>
<feature type="binding site" evidence="6">
    <location>
        <begin position="6"/>
        <end position="13"/>
    </location>
    <ligand>
        <name>substrate</name>
    </ligand>
</feature>
<proteinExistence type="inferred from homology"/>
<dbReference type="SUPFAM" id="SSF53254">
    <property type="entry name" value="Phosphoglycerate mutase-like"/>
    <property type="match status" value="1"/>
</dbReference>
<accession>A0A413RBD4</accession>
<comment type="caution">
    <text evidence="7">The sequence shown here is derived from an EMBL/GenBank/DDBJ whole genome shotgun (WGS) entry which is preliminary data.</text>
</comment>
<dbReference type="Proteomes" id="UP000284779">
    <property type="component" value="Unassembled WGS sequence"/>
</dbReference>
<evidence type="ECO:0000313" key="7">
    <source>
        <dbReference type="EMBL" id="RHA19972.1"/>
    </source>
</evidence>
<evidence type="ECO:0000256" key="4">
    <source>
        <dbReference type="ARBA" id="ARBA00023235"/>
    </source>
</evidence>
<gene>
    <name evidence="7" type="ORF">DW944_02170</name>
</gene>
<evidence type="ECO:0000256" key="3">
    <source>
        <dbReference type="ARBA" id="ARBA00023152"/>
    </source>
</evidence>
<dbReference type="EC" id="5.4.2.11" evidence="2"/>
<evidence type="ECO:0000256" key="2">
    <source>
        <dbReference type="ARBA" id="ARBA00012028"/>
    </source>
</evidence>
<reference evidence="7 8" key="1">
    <citation type="submission" date="2018-08" db="EMBL/GenBank/DDBJ databases">
        <title>A genome reference for cultivated species of the human gut microbiota.</title>
        <authorList>
            <person name="Zou Y."/>
            <person name="Xue W."/>
            <person name="Luo G."/>
        </authorList>
    </citation>
    <scope>NUCLEOTIDE SEQUENCE [LARGE SCALE GENOMIC DNA]</scope>
    <source>
        <strain evidence="7 8">AM44-11BH</strain>
    </source>
</reference>
<dbReference type="InterPro" id="IPR005952">
    <property type="entry name" value="Phosphogly_mut1"/>
</dbReference>
<name>A0A413RBD4_9FIRM</name>
<evidence type="ECO:0000313" key="8">
    <source>
        <dbReference type="Proteomes" id="UP000284779"/>
    </source>
</evidence>
<dbReference type="InterPro" id="IPR029033">
    <property type="entry name" value="His_PPase_superfam"/>
</dbReference>
<dbReference type="PANTHER" id="PTHR11931">
    <property type="entry name" value="PHOSPHOGLYCERATE MUTASE"/>
    <property type="match status" value="1"/>
</dbReference>
<feature type="active site" description="Tele-phosphohistidine intermediate" evidence="5">
    <location>
        <position position="7"/>
    </location>
</feature>
<dbReference type="EMBL" id="QSFD01000002">
    <property type="protein sequence ID" value="RHA19972.1"/>
    <property type="molecule type" value="Genomic_DNA"/>
</dbReference>
<dbReference type="RefSeq" id="WP_117969446.1">
    <property type="nucleotide sequence ID" value="NZ_CAUBDO010000024.1"/>
</dbReference>
<dbReference type="GO" id="GO:0004619">
    <property type="term" value="F:phosphoglycerate mutase activity"/>
    <property type="evidence" value="ECO:0007669"/>
    <property type="project" value="UniProtKB-EC"/>
</dbReference>
<dbReference type="Gene3D" id="3.40.50.1240">
    <property type="entry name" value="Phosphoglycerate mutase-like"/>
    <property type="match status" value="1"/>
</dbReference>
<protein>
    <recommendedName>
        <fullName evidence="2">phosphoglycerate mutase (2,3-diphosphoglycerate-dependent)</fullName>
        <ecNumber evidence="2">5.4.2.11</ecNumber>
    </recommendedName>
</protein>
<evidence type="ECO:0000256" key="6">
    <source>
        <dbReference type="PIRSR" id="PIRSR613078-2"/>
    </source>
</evidence>
<feature type="active site" description="Proton donor/acceptor" evidence="5">
    <location>
        <position position="80"/>
    </location>
</feature>
<dbReference type="AlphaFoldDB" id="A0A413RBD4"/>
<dbReference type="GO" id="GO:0006096">
    <property type="term" value="P:glycolytic process"/>
    <property type="evidence" value="ECO:0007669"/>
    <property type="project" value="UniProtKB-KW"/>
</dbReference>
<keyword evidence="4" id="KW-0413">Isomerase</keyword>
<evidence type="ECO:0000256" key="1">
    <source>
        <dbReference type="ARBA" id="ARBA00006717"/>
    </source>
</evidence>
<comment type="similarity">
    <text evidence="1">Belongs to the phosphoglycerate mutase family. BPG-dependent PGAM subfamily.</text>
</comment>
<feature type="binding site" evidence="6">
    <location>
        <position position="56"/>
    </location>
    <ligand>
        <name>substrate</name>
    </ligand>
</feature>
<dbReference type="InterPro" id="IPR013078">
    <property type="entry name" value="His_Pase_superF_clade-1"/>
</dbReference>
<dbReference type="SMART" id="SM00855">
    <property type="entry name" value="PGAM"/>
    <property type="match status" value="1"/>
</dbReference>
<sequence>MLYIMRHGKTDWNAKHKLQGRTNIPLNEEGIQMAEQAKEKYKDVNFDICYCSPLVRAKQTAEIVLEGRNIPIVYDDRLMEMCFGVYEGVTHPSQIEGSPIRKLFKDPANYPGVEDGETFDDLFARTGSFLKEVVQPQLDAGKDVIIVGHGAMDSSIVCQVQNIPLEKFWDAGIENCKLMKLL</sequence>
<dbReference type="PIRSF" id="PIRSF000709">
    <property type="entry name" value="6PFK_2-Ptase"/>
    <property type="match status" value="1"/>
</dbReference>